<dbReference type="AlphaFoldDB" id="A0AAW0BQH3"/>
<evidence type="ECO:0000313" key="2">
    <source>
        <dbReference type="EMBL" id="KAK7028990.1"/>
    </source>
</evidence>
<feature type="compositionally biased region" description="Polar residues" evidence="1">
    <location>
        <begin position="195"/>
        <end position="205"/>
    </location>
</feature>
<feature type="compositionally biased region" description="Basic and acidic residues" evidence="1">
    <location>
        <begin position="9"/>
        <end position="23"/>
    </location>
</feature>
<evidence type="ECO:0000256" key="1">
    <source>
        <dbReference type="SAM" id="MobiDB-lite"/>
    </source>
</evidence>
<name>A0AAW0BQH3_9AGAR</name>
<reference evidence="2 3" key="1">
    <citation type="submission" date="2024-01" db="EMBL/GenBank/DDBJ databases">
        <title>A draft genome for a cacao thread blight-causing isolate of Paramarasmius palmivorus.</title>
        <authorList>
            <person name="Baruah I.K."/>
            <person name="Bukari Y."/>
            <person name="Amoako-Attah I."/>
            <person name="Meinhardt L.W."/>
            <person name="Bailey B.A."/>
            <person name="Cohen S.P."/>
        </authorList>
    </citation>
    <scope>NUCLEOTIDE SEQUENCE [LARGE SCALE GENOMIC DNA]</scope>
    <source>
        <strain evidence="2 3">GH-12</strain>
    </source>
</reference>
<feature type="compositionally biased region" description="Basic and acidic residues" evidence="1">
    <location>
        <begin position="289"/>
        <end position="299"/>
    </location>
</feature>
<feature type="compositionally biased region" description="Polar residues" evidence="1">
    <location>
        <begin position="147"/>
        <end position="157"/>
    </location>
</feature>
<proteinExistence type="predicted"/>
<feature type="compositionally biased region" description="Low complexity" evidence="1">
    <location>
        <begin position="158"/>
        <end position="174"/>
    </location>
</feature>
<organism evidence="2 3">
    <name type="scientific">Paramarasmius palmivorus</name>
    <dbReference type="NCBI Taxonomy" id="297713"/>
    <lineage>
        <taxon>Eukaryota</taxon>
        <taxon>Fungi</taxon>
        <taxon>Dikarya</taxon>
        <taxon>Basidiomycota</taxon>
        <taxon>Agaricomycotina</taxon>
        <taxon>Agaricomycetes</taxon>
        <taxon>Agaricomycetidae</taxon>
        <taxon>Agaricales</taxon>
        <taxon>Marasmiineae</taxon>
        <taxon>Marasmiaceae</taxon>
        <taxon>Paramarasmius</taxon>
    </lineage>
</organism>
<evidence type="ECO:0000313" key="3">
    <source>
        <dbReference type="Proteomes" id="UP001383192"/>
    </source>
</evidence>
<dbReference type="Proteomes" id="UP001383192">
    <property type="component" value="Unassembled WGS sequence"/>
</dbReference>
<comment type="caution">
    <text evidence="2">The sequence shown here is derived from an EMBL/GenBank/DDBJ whole genome shotgun (WGS) entry which is preliminary data.</text>
</comment>
<feature type="compositionally biased region" description="Polar residues" evidence="1">
    <location>
        <begin position="93"/>
        <end position="104"/>
    </location>
</feature>
<feature type="compositionally biased region" description="Basic and acidic residues" evidence="1">
    <location>
        <begin position="67"/>
        <end position="84"/>
    </location>
</feature>
<feature type="region of interest" description="Disordered" evidence="1">
    <location>
        <begin position="1"/>
        <end position="274"/>
    </location>
</feature>
<feature type="region of interest" description="Disordered" evidence="1">
    <location>
        <begin position="286"/>
        <end position="306"/>
    </location>
</feature>
<gene>
    <name evidence="2" type="ORF">VNI00_014700</name>
</gene>
<dbReference type="EMBL" id="JAYKXP010000085">
    <property type="protein sequence ID" value="KAK7028990.1"/>
    <property type="molecule type" value="Genomic_DNA"/>
</dbReference>
<protein>
    <submittedName>
        <fullName evidence="2">Uncharacterized protein</fullName>
    </submittedName>
</protein>
<accession>A0AAW0BQH3</accession>
<feature type="compositionally biased region" description="Polar residues" evidence="1">
    <location>
        <begin position="212"/>
        <end position="232"/>
    </location>
</feature>
<sequence length="306" mass="33402">MSSKSMSPTDRHPPVEDRDVADHYDDDDDEPRRLSAASKGKQREAFSDDDQDTAESPAYPPGNDETAETRRIEENLRQWEVTERLRRKAARESFTSTSNTSSIASEVGRRASLLWRGPSQSRHRALGGNHTALQSQDSVDHLPLDNMVQSPGLSPRQSTTITPPSPATPETITENDPRNPFANPPEPLLSPFADSHQSAAVMSPTTEPPPVSQNSSGSTSERPTLQATSSFTGKAPPPQPLGLPPPRTPPPIDEPPHSIPAPTLYPEGEAVQEEKEVRWWHEILCGCGEGRDRGGDHQAGKTNPNE</sequence>
<keyword evidence="3" id="KW-1185">Reference proteome</keyword>
<feature type="compositionally biased region" description="Pro residues" evidence="1">
    <location>
        <begin position="235"/>
        <end position="259"/>
    </location>
</feature>